<dbReference type="Proteomes" id="UP000015103">
    <property type="component" value="Unassembled WGS sequence"/>
</dbReference>
<evidence type="ECO:0000313" key="6">
    <source>
        <dbReference type="EMBL" id="JAA75151.1"/>
    </source>
</evidence>
<reference evidence="8" key="2">
    <citation type="submission" date="2015-04" db="EMBL/GenBank/DDBJ databases">
        <authorList>
            <person name="Wilson R.K."/>
            <person name="Warren W."/>
            <person name="Dotson E."/>
            <person name="Oliveira P.L."/>
        </authorList>
    </citation>
    <scope>NUCLEOTIDE SEQUENCE</scope>
</reference>
<dbReference type="HOGENOM" id="CLU_113042_0_0_1"/>
<protein>
    <submittedName>
        <fullName evidence="6 7">Putative apolipoprotein d/lipocalin</fullName>
    </submittedName>
</protein>
<dbReference type="VEuPathDB" id="VectorBase:RPRC000014"/>
<proteinExistence type="evidence at transcript level"/>
<keyword evidence="3 5" id="KW-0732">Signal</keyword>
<dbReference type="GO" id="GO:0030682">
    <property type="term" value="P:symbiont-mediated perturbation of host defenses"/>
    <property type="evidence" value="ECO:0007669"/>
    <property type="project" value="InterPro"/>
</dbReference>
<dbReference type="InterPro" id="IPR005657">
    <property type="entry name" value="Triabi/Procalin"/>
</dbReference>
<comment type="subcellular location">
    <subcellularLocation>
        <location evidence="1">Secreted</location>
    </subcellularLocation>
</comment>
<dbReference type="PANTHER" id="PTHR10612">
    <property type="entry name" value="APOLIPOPROTEIN D"/>
    <property type="match status" value="1"/>
</dbReference>
<evidence type="ECO:0000256" key="2">
    <source>
        <dbReference type="ARBA" id="ARBA00022525"/>
    </source>
</evidence>
<keyword evidence="2" id="KW-0964">Secreted</keyword>
<reference evidence="6" key="1">
    <citation type="submission" date="2013-04" db="EMBL/GenBank/DDBJ databases">
        <title>An insight into the transcriptome of the digestive tract of the blood sucking bug, Rhodnius prolixus.</title>
        <authorList>
            <person name="Ribeiro J.M.C."/>
            <person name="Genta F.A."/>
            <person name="Sorgine M.H.F."/>
            <person name="Paiva-Silva G.O."/>
            <person name="Majerowicz D."/>
            <person name="Medeiros M."/>
            <person name="Koerich L."/>
            <person name="Terra W.R."/>
            <person name="Ferreira C."/>
            <person name="Pimentel A.C."/>
            <person name="Bisch P.M."/>
            <person name="Diniz M.M.P."/>
            <person name="Nascimento R."/>
            <person name="Salmon D."/>
            <person name="Silber A.M."/>
            <person name="Alves M."/>
            <person name="Oliveira M.F."/>
            <person name="Gondim K.C."/>
            <person name="Silva Neto M.A.C."/>
            <person name="Atella G.C."/>
            <person name="Araujo H."/>
            <person name="Dias F.S."/>
            <person name="Polycarpo C.R."/>
            <person name="Fampa P."/>
            <person name="Melo A.C."/>
            <person name="Tanaka A.S."/>
            <person name="Balczun C."/>
            <person name="Oliveira J.H.M."/>
            <person name="Goncalves R."/>
            <person name="Lazoski C."/>
            <person name="Pereira M.A."/>
            <person name="Rivera-Pomar R."/>
            <person name="Diambra L."/>
            <person name="Schaub G.A."/>
            <person name="Garcia E.S."/>
            <person name="Azambuja P."/>
            <person name="Braz G.R.C."/>
            <person name="Oliveira P.L."/>
        </authorList>
    </citation>
    <scope>NUCLEOTIDE SEQUENCE</scope>
</reference>
<evidence type="ECO:0000256" key="5">
    <source>
        <dbReference type="SAM" id="SignalP"/>
    </source>
</evidence>
<dbReference type="GO" id="GO:0006629">
    <property type="term" value="P:lipid metabolic process"/>
    <property type="evidence" value="ECO:0007669"/>
    <property type="project" value="TreeGrafter"/>
</dbReference>
<evidence type="ECO:0000256" key="4">
    <source>
        <dbReference type="ARBA" id="ARBA00034121"/>
    </source>
</evidence>
<dbReference type="InterPro" id="IPR012674">
    <property type="entry name" value="Calycin"/>
</dbReference>
<dbReference type="SUPFAM" id="SSF50814">
    <property type="entry name" value="Lipocalins"/>
    <property type="match status" value="1"/>
</dbReference>
<comment type="similarity">
    <text evidence="4">Belongs to the calycin superfamily. Triabin family.</text>
</comment>
<name>R4FKT6_RHOPR</name>
<organism evidence="6">
    <name type="scientific">Rhodnius prolixus</name>
    <name type="common">Triatomid bug</name>
    <dbReference type="NCBI Taxonomy" id="13249"/>
    <lineage>
        <taxon>Eukaryota</taxon>
        <taxon>Metazoa</taxon>
        <taxon>Ecdysozoa</taxon>
        <taxon>Arthropoda</taxon>
        <taxon>Hexapoda</taxon>
        <taxon>Insecta</taxon>
        <taxon>Pterygota</taxon>
        <taxon>Neoptera</taxon>
        <taxon>Paraneoptera</taxon>
        <taxon>Hemiptera</taxon>
        <taxon>Heteroptera</taxon>
        <taxon>Panheteroptera</taxon>
        <taxon>Cimicomorpha</taxon>
        <taxon>Reduviidae</taxon>
        <taxon>Triatominae</taxon>
        <taxon>Rhodnius</taxon>
    </lineage>
</organism>
<dbReference type="GO" id="GO:0005737">
    <property type="term" value="C:cytoplasm"/>
    <property type="evidence" value="ECO:0007669"/>
    <property type="project" value="TreeGrafter"/>
</dbReference>
<evidence type="ECO:0000313" key="8">
    <source>
        <dbReference type="Proteomes" id="UP000015103"/>
    </source>
</evidence>
<sequence length="206" mass="23131">MAMAKLVLTLATLAYTCAAKNVGTHPIIPFKQGPCLPESIAMQKFDPEKFFTGTWYERSSFESDITQEDGNCSGMKARIVRDSVEILMYHYDSALNKYTSVIGEANLVEAKTARFSIVLTYDPILIQEFPIYVVDTDYENYAIFYSCRPVPGSSSLNDEMAWTFTRKRGDASNDGSVDRILKLSGLDPAKFARYEHMTCPVDEPTL</sequence>
<dbReference type="PANTHER" id="PTHR10612:SF34">
    <property type="entry name" value="APOLIPOPROTEIN D"/>
    <property type="match status" value="1"/>
</dbReference>
<dbReference type="GO" id="GO:0000302">
    <property type="term" value="P:response to reactive oxygen species"/>
    <property type="evidence" value="ECO:0007669"/>
    <property type="project" value="TreeGrafter"/>
</dbReference>
<keyword evidence="8" id="KW-1185">Reference proteome</keyword>
<dbReference type="InParanoid" id="R4FKT6"/>
<feature type="signal peptide" evidence="5">
    <location>
        <begin position="1"/>
        <end position="19"/>
    </location>
</feature>
<evidence type="ECO:0000256" key="3">
    <source>
        <dbReference type="ARBA" id="ARBA00022729"/>
    </source>
</evidence>
<accession>R4FKT6</accession>
<dbReference type="EMBL" id="GAHY01002359">
    <property type="protein sequence ID" value="JAA75151.1"/>
    <property type="molecule type" value="mRNA"/>
</dbReference>
<dbReference type="Pfam" id="PF03973">
    <property type="entry name" value="Triabin"/>
    <property type="match status" value="1"/>
</dbReference>
<reference evidence="7" key="3">
    <citation type="submission" date="2015-05" db="UniProtKB">
        <authorList>
            <consortium name="EnsemblMetazoa"/>
        </authorList>
    </citation>
    <scope>IDENTIFICATION</scope>
</reference>
<dbReference type="GO" id="GO:0005576">
    <property type="term" value="C:extracellular region"/>
    <property type="evidence" value="ECO:0007669"/>
    <property type="project" value="UniProtKB-SubCell"/>
</dbReference>
<feature type="chain" id="PRO_5014108701" evidence="5">
    <location>
        <begin position="20"/>
        <end position="206"/>
    </location>
</feature>
<evidence type="ECO:0000313" key="7">
    <source>
        <dbReference type="EnsemblMetazoa" id="RPRC000014-PA"/>
    </source>
</evidence>
<evidence type="ECO:0000256" key="1">
    <source>
        <dbReference type="ARBA" id="ARBA00004613"/>
    </source>
</evidence>
<dbReference type="OMA" id="LNDEMAW"/>
<dbReference type="Gene3D" id="2.40.128.20">
    <property type="match status" value="1"/>
</dbReference>
<dbReference type="AlphaFoldDB" id="R4FKT6"/>
<dbReference type="EnsemblMetazoa" id="RPRC000014-RA">
    <property type="protein sequence ID" value="RPRC000014-PA"/>
    <property type="gene ID" value="RPRC000014"/>
</dbReference>
<dbReference type="EMBL" id="ACPB03021702">
    <property type="status" value="NOT_ANNOTATED_CDS"/>
    <property type="molecule type" value="Genomic_DNA"/>
</dbReference>
<keyword evidence="6" id="KW-0449">Lipoprotein</keyword>